<sequence>MHFAKDSSKAVFWKFDKRYCSNKRIREEVEKELRSIKDAYKLQTALESKIKTSQKAYK</sequence>
<dbReference type="Proteomes" id="UP000789901">
    <property type="component" value="Unassembled WGS sequence"/>
</dbReference>
<comment type="caution">
    <text evidence="1">The sequence shown here is derived from an EMBL/GenBank/DDBJ whole genome shotgun (WGS) entry which is preliminary data.</text>
</comment>
<evidence type="ECO:0000313" key="1">
    <source>
        <dbReference type="EMBL" id="CAG8847147.1"/>
    </source>
</evidence>
<gene>
    <name evidence="1" type="ORF">GMARGA_LOCUS38517</name>
</gene>
<accession>A0ABN7X4A1</accession>
<keyword evidence="2" id="KW-1185">Reference proteome</keyword>
<name>A0ABN7X4A1_GIGMA</name>
<proteinExistence type="predicted"/>
<evidence type="ECO:0000313" key="2">
    <source>
        <dbReference type="Proteomes" id="UP000789901"/>
    </source>
</evidence>
<protein>
    <submittedName>
        <fullName evidence="1">22815_t:CDS:1</fullName>
    </submittedName>
</protein>
<dbReference type="EMBL" id="CAJVQB010086395">
    <property type="protein sequence ID" value="CAG8847147.1"/>
    <property type="molecule type" value="Genomic_DNA"/>
</dbReference>
<organism evidence="1 2">
    <name type="scientific">Gigaspora margarita</name>
    <dbReference type="NCBI Taxonomy" id="4874"/>
    <lineage>
        <taxon>Eukaryota</taxon>
        <taxon>Fungi</taxon>
        <taxon>Fungi incertae sedis</taxon>
        <taxon>Mucoromycota</taxon>
        <taxon>Glomeromycotina</taxon>
        <taxon>Glomeromycetes</taxon>
        <taxon>Diversisporales</taxon>
        <taxon>Gigasporaceae</taxon>
        <taxon>Gigaspora</taxon>
    </lineage>
</organism>
<reference evidence="1 2" key="1">
    <citation type="submission" date="2021-06" db="EMBL/GenBank/DDBJ databases">
        <authorList>
            <person name="Kallberg Y."/>
            <person name="Tangrot J."/>
            <person name="Rosling A."/>
        </authorList>
    </citation>
    <scope>NUCLEOTIDE SEQUENCE [LARGE SCALE GENOMIC DNA]</scope>
    <source>
        <strain evidence="1 2">120-4 pot B 10/14</strain>
    </source>
</reference>
<feature type="non-terminal residue" evidence="1">
    <location>
        <position position="58"/>
    </location>
</feature>